<reference evidence="2" key="1">
    <citation type="journal article" date="2019" name="Gigascience">
        <title>De novo genome assembly of the endangered Acer yangbiense, a plant species with extremely small populations endemic to Yunnan Province, China.</title>
        <authorList>
            <person name="Yang J."/>
            <person name="Wariss H.M."/>
            <person name="Tao L."/>
            <person name="Zhang R."/>
            <person name="Yun Q."/>
            <person name="Hollingsworth P."/>
            <person name="Dao Z."/>
            <person name="Luo G."/>
            <person name="Guo H."/>
            <person name="Ma Y."/>
            <person name="Sun W."/>
        </authorList>
    </citation>
    <scope>NUCLEOTIDE SEQUENCE [LARGE SCALE GENOMIC DNA]</scope>
    <source>
        <strain evidence="2">cv. br00</strain>
    </source>
</reference>
<dbReference type="PANTHER" id="PTHR44375:SF2">
    <property type="entry name" value="BETA-KETOACYL-ACP REDUCTASE-LIKE PROTEIN-RELATED"/>
    <property type="match status" value="1"/>
</dbReference>
<name>A0A5N5M9X9_9ROSI</name>
<comment type="caution">
    <text evidence="1">The sequence shown here is derived from an EMBL/GenBank/DDBJ whole genome shotgun (WGS) entry which is preliminary data.</text>
</comment>
<evidence type="ECO:0000313" key="1">
    <source>
        <dbReference type="EMBL" id="KAB5551682.1"/>
    </source>
</evidence>
<dbReference type="PANTHER" id="PTHR44375">
    <property type="entry name" value="BETA-KETOACYL-ACP REDUCTASE-LIKE PROTEIN-RELATED"/>
    <property type="match status" value="1"/>
</dbReference>
<dbReference type="EMBL" id="VDCV01000006">
    <property type="protein sequence ID" value="KAB5551682.1"/>
    <property type="molecule type" value="Genomic_DNA"/>
</dbReference>
<protein>
    <submittedName>
        <fullName evidence="1">Uncharacterized protein</fullName>
    </submittedName>
</protein>
<dbReference type="Proteomes" id="UP000326939">
    <property type="component" value="Chromosome 6"/>
</dbReference>
<evidence type="ECO:0000313" key="2">
    <source>
        <dbReference type="Proteomes" id="UP000326939"/>
    </source>
</evidence>
<accession>A0A5N5M9X9</accession>
<dbReference type="AlphaFoldDB" id="A0A5N5M9X9"/>
<organism evidence="1 2">
    <name type="scientific">Salix brachista</name>
    <dbReference type="NCBI Taxonomy" id="2182728"/>
    <lineage>
        <taxon>Eukaryota</taxon>
        <taxon>Viridiplantae</taxon>
        <taxon>Streptophyta</taxon>
        <taxon>Embryophyta</taxon>
        <taxon>Tracheophyta</taxon>
        <taxon>Spermatophyta</taxon>
        <taxon>Magnoliopsida</taxon>
        <taxon>eudicotyledons</taxon>
        <taxon>Gunneridae</taxon>
        <taxon>Pentapetalae</taxon>
        <taxon>rosids</taxon>
        <taxon>fabids</taxon>
        <taxon>Malpighiales</taxon>
        <taxon>Salicaceae</taxon>
        <taxon>Saliceae</taxon>
        <taxon>Salix</taxon>
    </lineage>
</organism>
<proteinExistence type="predicted"/>
<sequence length="79" mass="8462">MLKNGLGDVALKTVAWRTLGTADPPLTSPVRYLIHDCSEYVTGKNVVVDAEATLTGVPLLLSGEIVKVHGGFLDDYVFC</sequence>
<keyword evidence="2" id="KW-1185">Reference proteome</keyword>
<gene>
    <name evidence="1" type="ORF">DKX38_008993</name>
</gene>